<dbReference type="AlphaFoldDB" id="A0A8J8NEB9"/>
<protein>
    <submittedName>
        <fullName evidence="1">Uncharacterized protein</fullName>
    </submittedName>
</protein>
<proteinExistence type="predicted"/>
<comment type="caution">
    <text evidence="1">The sequence shown here is derived from an EMBL/GenBank/DDBJ whole genome shotgun (WGS) entry which is preliminary data.</text>
</comment>
<keyword evidence="2" id="KW-1185">Reference proteome</keyword>
<dbReference type="EMBL" id="RRYP01019409">
    <property type="protein sequence ID" value="TNV73258.1"/>
    <property type="molecule type" value="Genomic_DNA"/>
</dbReference>
<reference evidence="1" key="1">
    <citation type="submission" date="2019-06" db="EMBL/GenBank/DDBJ databases">
        <authorList>
            <person name="Zheng W."/>
        </authorList>
    </citation>
    <scope>NUCLEOTIDE SEQUENCE</scope>
    <source>
        <strain evidence="1">QDHG01</strain>
    </source>
</reference>
<dbReference type="Proteomes" id="UP000785679">
    <property type="component" value="Unassembled WGS sequence"/>
</dbReference>
<gene>
    <name evidence="1" type="ORF">FGO68_gene14890</name>
</gene>
<sequence>MILSLIIEVLLQSHNYLLYIQLLQIKQNLPLLYNNARENKAFAIFLYLLSSYILTKSVLYKLLSVNRCVPQQHQHPLVSINELFLLFVLMGCHATGTACLPHRHVIKPALQQPPSSFGMGFDPLYAECLLQAGI</sequence>
<accession>A0A8J8NEB9</accession>
<name>A0A8J8NEB9_HALGN</name>
<evidence type="ECO:0000313" key="1">
    <source>
        <dbReference type="EMBL" id="TNV73258.1"/>
    </source>
</evidence>
<organism evidence="1 2">
    <name type="scientific">Halteria grandinella</name>
    <dbReference type="NCBI Taxonomy" id="5974"/>
    <lineage>
        <taxon>Eukaryota</taxon>
        <taxon>Sar</taxon>
        <taxon>Alveolata</taxon>
        <taxon>Ciliophora</taxon>
        <taxon>Intramacronucleata</taxon>
        <taxon>Spirotrichea</taxon>
        <taxon>Stichotrichia</taxon>
        <taxon>Sporadotrichida</taxon>
        <taxon>Halteriidae</taxon>
        <taxon>Halteria</taxon>
    </lineage>
</organism>
<evidence type="ECO:0000313" key="2">
    <source>
        <dbReference type="Proteomes" id="UP000785679"/>
    </source>
</evidence>